<name>A0ABQ3MQI2_9PSEU</name>
<sequence length="47" mass="5207">MLNNRIDGACPLWMDLGHVHALAAAAAIMADLDFEISVPLEPERFDR</sequence>
<accession>A0ABQ3MQI2</accession>
<protein>
    <submittedName>
        <fullName evidence="1">Uncharacterized protein</fullName>
    </submittedName>
</protein>
<organism evidence="1 2">
    <name type="scientific">Lentzea cavernae</name>
    <dbReference type="NCBI Taxonomy" id="2020703"/>
    <lineage>
        <taxon>Bacteria</taxon>
        <taxon>Bacillati</taxon>
        <taxon>Actinomycetota</taxon>
        <taxon>Actinomycetes</taxon>
        <taxon>Pseudonocardiales</taxon>
        <taxon>Pseudonocardiaceae</taxon>
        <taxon>Lentzea</taxon>
    </lineage>
</organism>
<dbReference type="Proteomes" id="UP000605568">
    <property type="component" value="Unassembled WGS sequence"/>
</dbReference>
<proteinExistence type="predicted"/>
<comment type="caution">
    <text evidence="1">The sequence shown here is derived from an EMBL/GenBank/DDBJ whole genome shotgun (WGS) entry which is preliminary data.</text>
</comment>
<keyword evidence="2" id="KW-1185">Reference proteome</keyword>
<reference evidence="2" key="1">
    <citation type="journal article" date="2019" name="Int. J. Syst. Evol. Microbiol.">
        <title>The Global Catalogue of Microorganisms (GCM) 10K type strain sequencing project: providing services to taxonomists for standard genome sequencing and annotation.</title>
        <authorList>
            <consortium name="The Broad Institute Genomics Platform"/>
            <consortium name="The Broad Institute Genome Sequencing Center for Infectious Disease"/>
            <person name="Wu L."/>
            <person name="Ma J."/>
        </authorList>
    </citation>
    <scope>NUCLEOTIDE SEQUENCE [LARGE SCALE GENOMIC DNA]</scope>
    <source>
        <strain evidence="2">CGMCC 4.7367</strain>
    </source>
</reference>
<evidence type="ECO:0000313" key="2">
    <source>
        <dbReference type="Proteomes" id="UP000605568"/>
    </source>
</evidence>
<dbReference type="RefSeq" id="WP_229905344.1">
    <property type="nucleotide sequence ID" value="NZ_BNAR01000013.1"/>
</dbReference>
<gene>
    <name evidence="1" type="ORF">GCM10017774_68730</name>
</gene>
<evidence type="ECO:0000313" key="1">
    <source>
        <dbReference type="EMBL" id="GHH54177.1"/>
    </source>
</evidence>
<dbReference type="EMBL" id="BNAR01000013">
    <property type="protein sequence ID" value="GHH54177.1"/>
    <property type="molecule type" value="Genomic_DNA"/>
</dbReference>